<reference evidence="1 2" key="1">
    <citation type="journal article" date="2015" name="Biol. Direct">
        <title>Babela massiliensis, a representative of a widespread bacterial phylum with unusual adaptations to parasitism in amoebae.</title>
        <authorList>
            <person name="Pagnier I."/>
            <person name="Yutin N."/>
            <person name="Croce O."/>
            <person name="Makarova K.S."/>
            <person name="Wolf Y.I."/>
            <person name="Benamar S."/>
            <person name="Raoult D."/>
            <person name="Koonin E.V."/>
            <person name="La Scola B."/>
        </authorList>
    </citation>
    <scope>NUCLEOTIDE SEQUENCE [LARGE SCALE GENOMIC DNA]</scope>
    <source>
        <strain evidence="2">BABL1</strain>
    </source>
</reference>
<dbReference type="InterPro" id="IPR007325">
    <property type="entry name" value="KFase/CYL"/>
</dbReference>
<organism evidence="1 2">
    <name type="scientific">Candidatus Babela massiliensis</name>
    <dbReference type="NCBI Taxonomy" id="673862"/>
    <lineage>
        <taxon>Bacteria</taxon>
        <taxon>Candidatus Babelota</taxon>
        <taxon>Candidatus Babeliae</taxon>
        <taxon>Candidatus Babeliales</taxon>
        <taxon>Candidatus Babeliaceae</taxon>
        <taxon>Candidatus Babela</taxon>
    </lineage>
</organism>
<dbReference type="OrthoDB" id="7067800at2"/>
<dbReference type="RefSeq" id="WP_023793013.1">
    <property type="nucleotide sequence ID" value="NC_023003.1"/>
</dbReference>
<accession>V6DHJ5</accession>
<sequence length="236" mass="26534">MNNLLNNYNIIDLTHLLEPSIATYEGTSGFRVKTVLDYDRCTGDTKFRVQKLCLNAGIGTHIDAPNHCFSNQKSVADINLDQLIVPIYCLNMSDEANQNYYLKVDDILEFEKRYEMIKPNSLFVFYSGWSKHWPDTVKYRNQNNNGIMNFPGYTLEAANLLLKRGVAGIAIDTLSPDGSDINFPVHQAILSSSKYIIENIANGDKIPAIGAWAIISPLKMHSTESPVRIFALVNKN</sequence>
<dbReference type="GO" id="GO:0019441">
    <property type="term" value="P:L-tryptophan catabolic process to kynurenine"/>
    <property type="evidence" value="ECO:0007669"/>
    <property type="project" value="InterPro"/>
</dbReference>
<name>V6DHJ5_9BACT</name>
<dbReference type="KEGG" id="dpb:BABL1_gene_736"/>
<dbReference type="STRING" id="673862.BABL1_gene_736"/>
<protein>
    <submittedName>
        <fullName evidence="1">Kynurenine formamidase</fullName>
    </submittedName>
</protein>
<keyword evidence="2" id="KW-1185">Reference proteome</keyword>
<dbReference type="Gene3D" id="3.50.30.50">
    <property type="entry name" value="Putative cyclase"/>
    <property type="match status" value="1"/>
</dbReference>
<dbReference type="SUPFAM" id="SSF102198">
    <property type="entry name" value="Putative cyclase"/>
    <property type="match status" value="1"/>
</dbReference>
<evidence type="ECO:0000313" key="1">
    <source>
        <dbReference type="EMBL" id="CDK31025.1"/>
    </source>
</evidence>
<dbReference type="PANTHER" id="PTHR31118:SF12">
    <property type="entry name" value="CYCLASE-LIKE PROTEIN 2"/>
    <property type="match status" value="1"/>
</dbReference>
<evidence type="ECO:0000313" key="2">
    <source>
        <dbReference type="Proteomes" id="UP000018769"/>
    </source>
</evidence>
<dbReference type="eggNOG" id="COG1878">
    <property type="taxonomic scope" value="Bacteria"/>
</dbReference>
<gene>
    <name evidence="1" type="ORF">BABL1_gene_736</name>
</gene>
<dbReference type="Proteomes" id="UP000018769">
    <property type="component" value="Chromosome I"/>
</dbReference>
<dbReference type="GO" id="GO:0004061">
    <property type="term" value="F:arylformamidase activity"/>
    <property type="evidence" value="ECO:0007669"/>
    <property type="project" value="InterPro"/>
</dbReference>
<dbReference type="AlphaFoldDB" id="V6DHJ5"/>
<dbReference type="Pfam" id="PF04199">
    <property type="entry name" value="Cyclase"/>
    <property type="match status" value="1"/>
</dbReference>
<dbReference type="PANTHER" id="PTHR31118">
    <property type="entry name" value="CYCLASE-LIKE PROTEIN 2"/>
    <property type="match status" value="1"/>
</dbReference>
<dbReference type="EMBL" id="HG793133">
    <property type="protein sequence ID" value="CDK31025.1"/>
    <property type="molecule type" value="Genomic_DNA"/>
</dbReference>
<proteinExistence type="predicted"/>
<dbReference type="HOGENOM" id="CLU_030671_2_0_7"/>
<dbReference type="InterPro" id="IPR037175">
    <property type="entry name" value="KFase_sf"/>
</dbReference>